<dbReference type="RefSeq" id="WP_242165324.1">
    <property type="nucleotide sequence ID" value="NZ_JAJMLW010000002.1"/>
</dbReference>
<evidence type="ECO:0000313" key="3">
    <source>
        <dbReference type="Proteomes" id="UP001430755"/>
    </source>
</evidence>
<accession>A0ABS9WHC5</accession>
<keyword evidence="1" id="KW-0472">Membrane</keyword>
<name>A0ABS9WHC5_9ACTN</name>
<proteinExistence type="predicted"/>
<keyword evidence="3" id="KW-1185">Reference proteome</keyword>
<dbReference type="EMBL" id="JAJMLW010000002">
    <property type="protein sequence ID" value="MCI2242269.1"/>
    <property type="molecule type" value="Genomic_DNA"/>
</dbReference>
<comment type="caution">
    <text evidence="2">The sequence shown here is derived from an EMBL/GenBank/DDBJ whole genome shotgun (WGS) entry which is preliminary data.</text>
</comment>
<protein>
    <recommendedName>
        <fullName evidence="4">CDP-glycerol--glycerophosphate glycerophosphotransferase</fullName>
    </recommendedName>
</protein>
<feature type="transmembrane region" description="Helical" evidence="1">
    <location>
        <begin position="101"/>
        <end position="124"/>
    </location>
</feature>
<keyword evidence="1" id="KW-0812">Transmembrane</keyword>
<sequence>MTRLAREHILQLCLEDWENVVAMGKKSWIRRCGMDIVAKFLVLLINSFGRRGWEKTVYVDEVNNLSMRENLRKTAAITHGENARFLVFNRIEHENHCRTGAIWTAGAILGVAIASSFLVALFAGKKEGVNRRLMVFLIWWFEQYVSRLADARVIVLMSDHHFFSAVAAMQPHLESVVLQHGLIQDERFYKPIRANHFFAWSEKSVSLVCSRKAIPTGTYKFTAKGCWDNASATFASAKKVLLCLSSSKSVDEIQKRLDPLLLLQEKYGFDLMVKMHPGSMFSFENLKRSTCGQTIELYKEERIEDLDFDFAVVEQSTAVLDVICLSTPLVILGDCGDGYFNEYRNLIPLSFSSEEEVDLIESFSIDRFRAGYELLKRNEISGSGPTIRECLLRLEEGGRLPQFGG</sequence>
<gene>
    <name evidence="2" type="ORF">LPT13_07895</name>
</gene>
<evidence type="ECO:0008006" key="4">
    <source>
        <dbReference type="Google" id="ProtNLM"/>
    </source>
</evidence>
<evidence type="ECO:0000313" key="2">
    <source>
        <dbReference type="EMBL" id="MCI2242269.1"/>
    </source>
</evidence>
<keyword evidence="1" id="KW-1133">Transmembrane helix</keyword>
<organism evidence="2 3">
    <name type="scientific">Adlercreutzia faecimuris</name>
    <dbReference type="NCBI Taxonomy" id="2897341"/>
    <lineage>
        <taxon>Bacteria</taxon>
        <taxon>Bacillati</taxon>
        <taxon>Actinomycetota</taxon>
        <taxon>Coriobacteriia</taxon>
        <taxon>Eggerthellales</taxon>
        <taxon>Eggerthellaceae</taxon>
        <taxon>Adlercreutzia</taxon>
    </lineage>
</organism>
<reference evidence="2" key="1">
    <citation type="submission" date="2021-11" db="EMBL/GenBank/DDBJ databases">
        <title>A Novel Adlercreutzia Species, isolated from a Allomyrina dichotoma larva feces.</title>
        <authorList>
            <person name="Suh M.K."/>
        </authorList>
    </citation>
    <scope>NUCLEOTIDE SEQUENCE</scope>
    <source>
        <strain evidence="2">JBNU-10</strain>
    </source>
</reference>
<dbReference type="Proteomes" id="UP001430755">
    <property type="component" value="Unassembled WGS sequence"/>
</dbReference>
<evidence type="ECO:0000256" key="1">
    <source>
        <dbReference type="SAM" id="Phobius"/>
    </source>
</evidence>